<reference evidence="2 3" key="1">
    <citation type="journal article" date="2017" name="Nat. Ecol. Evol.">
        <title>Scallop genome provides insights into evolution of bilaterian karyotype and development.</title>
        <authorList>
            <person name="Wang S."/>
            <person name="Zhang J."/>
            <person name="Jiao W."/>
            <person name="Li J."/>
            <person name="Xun X."/>
            <person name="Sun Y."/>
            <person name="Guo X."/>
            <person name="Huan P."/>
            <person name="Dong B."/>
            <person name="Zhang L."/>
            <person name="Hu X."/>
            <person name="Sun X."/>
            <person name="Wang J."/>
            <person name="Zhao C."/>
            <person name="Wang Y."/>
            <person name="Wang D."/>
            <person name="Huang X."/>
            <person name="Wang R."/>
            <person name="Lv J."/>
            <person name="Li Y."/>
            <person name="Zhang Z."/>
            <person name="Liu B."/>
            <person name="Lu W."/>
            <person name="Hui Y."/>
            <person name="Liang J."/>
            <person name="Zhou Z."/>
            <person name="Hou R."/>
            <person name="Li X."/>
            <person name="Liu Y."/>
            <person name="Li H."/>
            <person name="Ning X."/>
            <person name="Lin Y."/>
            <person name="Zhao L."/>
            <person name="Xing Q."/>
            <person name="Dou J."/>
            <person name="Li Y."/>
            <person name="Mao J."/>
            <person name="Guo H."/>
            <person name="Dou H."/>
            <person name="Li T."/>
            <person name="Mu C."/>
            <person name="Jiang W."/>
            <person name="Fu Q."/>
            <person name="Fu X."/>
            <person name="Miao Y."/>
            <person name="Liu J."/>
            <person name="Yu Q."/>
            <person name="Li R."/>
            <person name="Liao H."/>
            <person name="Li X."/>
            <person name="Kong Y."/>
            <person name="Jiang Z."/>
            <person name="Chourrout D."/>
            <person name="Li R."/>
            <person name="Bao Z."/>
        </authorList>
    </citation>
    <scope>NUCLEOTIDE SEQUENCE [LARGE SCALE GENOMIC DNA]</scope>
    <source>
        <strain evidence="2 3">PY_sf001</strain>
    </source>
</reference>
<feature type="region of interest" description="Disordered" evidence="1">
    <location>
        <begin position="56"/>
        <end position="146"/>
    </location>
</feature>
<comment type="caution">
    <text evidence="2">The sequence shown here is derived from an EMBL/GenBank/DDBJ whole genome shotgun (WGS) entry which is preliminary data.</text>
</comment>
<dbReference type="Proteomes" id="UP000242188">
    <property type="component" value="Unassembled WGS sequence"/>
</dbReference>
<dbReference type="EMBL" id="NEDP02076438">
    <property type="protein sequence ID" value="OWF36738.1"/>
    <property type="molecule type" value="Genomic_DNA"/>
</dbReference>
<feature type="region of interest" description="Disordered" evidence="1">
    <location>
        <begin position="1"/>
        <end position="24"/>
    </location>
</feature>
<feature type="compositionally biased region" description="Basic and acidic residues" evidence="1">
    <location>
        <begin position="123"/>
        <end position="146"/>
    </location>
</feature>
<keyword evidence="3" id="KW-1185">Reference proteome</keyword>
<dbReference type="OrthoDB" id="6148885at2759"/>
<sequence length="686" mass="77144">MKKRKLADLGYQTTASGTERNRLSPQYLISKERLTRGRLLKDSGDSSNNWRYVLRSNKENLKGSGNGKMKKRKLPDHGKERRTRGRLLKDSGDSSTKWRSVLRSNKEHLKGSGNCKMKKRKLPDHGNERRTRGRLLKDIGKSSNKRRYDLRSNKDHRLRVYQLKCGRDCFPLLDYHCSLANDIATKYEKVKHFLSGTERAVVLPNILQTQDLLFTVVTNGEIKEDLPLILRKQNLDNIKYADITEKSYVSHKIQEAKGSSCCLVIEHSGVNLDIQAADILRVSSQTPNKAPCKKDDREMVSDMTEQDIRRTLTHFLCKPLFSYADQIALRLNKPSNATSASPDLDGLFEQATQAAHALLNRKYTSRSSRSPETGRIPDKVAVELNKLAADGVLAFGFFSTGMMVFVDGNITEQRRRRHVEEKVKLACDSIDKSPRVEFTSRSFLRPTSIKQGGTLKNRTTGMSGTLGMVTRAQDRRGQVDEQDTVVALTSGHYFEEGNIAVGYIDKQNQKETDLGRCVASLPKHDFAAIKISKSDGISFNFHDQHDRLCNCVPVKQEMRIHNIVYKRGANTGLTKGYIRSPDFQINGSGDDTPLCNPAKGYLIQGCENRSFAGEGDSGSVVFFPDLEDEETVQIVSIQSSVFKEELAATLKIPSNVSYTVRADRCFETLHAEKGIEINLPTKQDMG</sequence>
<gene>
    <name evidence="2" type="ORF">KP79_PYT02946</name>
</gene>
<evidence type="ECO:0000313" key="3">
    <source>
        <dbReference type="Proteomes" id="UP000242188"/>
    </source>
</evidence>
<evidence type="ECO:0000313" key="2">
    <source>
        <dbReference type="EMBL" id="OWF36738.1"/>
    </source>
</evidence>
<organism evidence="2 3">
    <name type="scientific">Mizuhopecten yessoensis</name>
    <name type="common">Japanese scallop</name>
    <name type="synonym">Patinopecten yessoensis</name>
    <dbReference type="NCBI Taxonomy" id="6573"/>
    <lineage>
        <taxon>Eukaryota</taxon>
        <taxon>Metazoa</taxon>
        <taxon>Spiralia</taxon>
        <taxon>Lophotrochozoa</taxon>
        <taxon>Mollusca</taxon>
        <taxon>Bivalvia</taxon>
        <taxon>Autobranchia</taxon>
        <taxon>Pteriomorphia</taxon>
        <taxon>Pectinida</taxon>
        <taxon>Pectinoidea</taxon>
        <taxon>Pectinidae</taxon>
        <taxon>Mizuhopecten</taxon>
    </lineage>
</organism>
<dbReference type="AlphaFoldDB" id="A0A210PJR8"/>
<feature type="compositionally biased region" description="Basic residues" evidence="1">
    <location>
        <begin position="68"/>
        <end position="86"/>
    </location>
</feature>
<name>A0A210PJR8_MIZYE</name>
<evidence type="ECO:0000256" key="1">
    <source>
        <dbReference type="SAM" id="MobiDB-lite"/>
    </source>
</evidence>
<protein>
    <submittedName>
        <fullName evidence="2">Uncharacterized protein</fullName>
    </submittedName>
</protein>
<accession>A0A210PJR8</accession>
<proteinExistence type="predicted"/>